<dbReference type="AlphaFoldDB" id="A0A0C9T7D0"/>
<dbReference type="PANTHER" id="PTHR46546:SF4">
    <property type="entry name" value="SHEWANELLA-LIKE PROTEIN PHOSPHATASE 1"/>
    <property type="match status" value="1"/>
</dbReference>
<evidence type="ECO:0000313" key="2">
    <source>
        <dbReference type="EMBL" id="KII85209.1"/>
    </source>
</evidence>
<name>A0A0C9T7D0_PLICR</name>
<evidence type="ECO:0000259" key="1">
    <source>
        <dbReference type="Pfam" id="PF00149"/>
    </source>
</evidence>
<keyword evidence="3" id="KW-1185">Reference proteome</keyword>
<dbReference type="OrthoDB" id="5976022at2759"/>
<feature type="domain" description="Calcineurin-like phosphoesterase" evidence="1">
    <location>
        <begin position="13"/>
        <end position="239"/>
    </location>
</feature>
<dbReference type="Proteomes" id="UP000053263">
    <property type="component" value="Unassembled WGS sequence"/>
</dbReference>
<organism evidence="2 3">
    <name type="scientific">Plicaturopsis crispa FD-325 SS-3</name>
    <dbReference type="NCBI Taxonomy" id="944288"/>
    <lineage>
        <taxon>Eukaryota</taxon>
        <taxon>Fungi</taxon>
        <taxon>Dikarya</taxon>
        <taxon>Basidiomycota</taxon>
        <taxon>Agaricomycotina</taxon>
        <taxon>Agaricomycetes</taxon>
        <taxon>Agaricomycetidae</taxon>
        <taxon>Amylocorticiales</taxon>
        <taxon>Amylocorticiaceae</taxon>
        <taxon>Plicatura</taxon>
        <taxon>Plicaturopsis crispa</taxon>
    </lineage>
</organism>
<accession>A0A0C9T7D0</accession>
<dbReference type="SUPFAM" id="SSF56300">
    <property type="entry name" value="Metallo-dependent phosphatases"/>
    <property type="match status" value="1"/>
</dbReference>
<protein>
    <recommendedName>
        <fullName evidence="1">Calcineurin-like phosphoesterase domain-containing protein</fullName>
    </recommendedName>
</protein>
<dbReference type="Gene3D" id="3.60.21.10">
    <property type="match status" value="1"/>
</dbReference>
<dbReference type="GO" id="GO:0016787">
    <property type="term" value="F:hydrolase activity"/>
    <property type="evidence" value="ECO:0007669"/>
    <property type="project" value="InterPro"/>
</dbReference>
<dbReference type="Pfam" id="PF00149">
    <property type="entry name" value="Metallophos"/>
    <property type="match status" value="1"/>
</dbReference>
<dbReference type="InterPro" id="IPR029052">
    <property type="entry name" value="Metallo-depent_PP-like"/>
</dbReference>
<dbReference type="PANTHER" id="PTHR46546">
    <property type="entry name" value="SHEWANELLA-LIKE PROTEIN PHOSPHATASE 1"/>
    <property type="match status" value="1"/>
</dbReference>
<proteinExistence type="predicted"/>
<gene>
    <name evidence="2" type="ORF">PLICRDRAFT_45370</name>
</gene>
<evidence type="ECO:0000313" key="3">
    <source>
        <dbReference type="Proteomes" id="UP000053263"/>
    </source>
</evidence>
<dbReference type="InterPro" id="IPR004843">
    <property type="entry name" value="Calcineurin-like_PHP"/>
</dbReference>
<dbReference type="EMBL" id="KN832568">
    <property type="protein sequence ID" value="KII85209.1"/>
    <property type="molecule type" value="Genomic_DNA"/>
</dbReference>
<reference evidence="2 3" key="1">
    <citation type="submission" date="2014-06" db="EMBL/GenBank/DDBJ databases">
        <title>Evolutionary Origins and Diversification of the Mycorrhizal Mutualists.</title>
        <authorList>
            <consortium name="DOE Joint Genome Institute"/>
            <consortium name="Mycorrhizal Genomics Consortium"/>
            <person name="Kohler A."/>
            <person name="Kuo A."/>
            <person name="Nagy L.G."/>
            <person name="Floudas D."/>
            <person name="Copeland A."/>
            <person name="Barry K.W."/>
            <person name="Cichocki N."/>
            <person name="Veneault-Fourrey C."/>
            <person name="LaButti K."/>
            <person name="Lindquist E.A."/>
            <person name="Lipzen A."/>
            <person name="Lundell T."/>
            <person name="Morin E."/>
            <person name="Murat C."/>
            <person name="Riley R."/>
            <person name="Ohm R."/>
            <person name="Sun H."/>
            <person name="Tunlid A."/>
            <person name="Henrissat B."/>
            <person name="Grigoriev I.V."/>
            <person name="Hibbett D.S."/>
            <person name="Martin F."/>
        </authorList>
    </citation>
    <scope>NUCLEOTIDE SEQUENCE [LARGE SCALE GENOMIC DNA]</scope>
    <source>
        <strain evidence="2 3">FD-325 SS-3</strain>
    </source>
</reference>
<sequence>MAGVTDEQGRWSGDIDTFVQTGDIIDRGDDTIPLFEYMETLRDQAHAVGGTVVSHLGNHEWMNAIGDWRYVYPSEIKTFGSVTARQEELATGRIGRAWAANYSTASRVPLHPSLGPVNAPYPSSSASSSALSHSAISFVHGGLSPAYPDLTPFPSAINTLAASLLDKLQHRAQFPPPHPPAPYPGLPPGTTEAEAGLMGGIGPVWYRGWALGSEEDVCREVGEVLERTGVRRMVMGHTPDFKEIVSRCDGRILVIDTGISHAYGGALSALSIEYTLTPVSSAPDVQKTDAPAPATIWTERELVRAVYLDRTVVLADTTQEIEGDFSAWH</sequence>
<dbReference type="HOGENOM" id="CLU_042543_3_0_1"/>